<evidence type="ECO:0000256" key="7">
    <source>
        <dbReference type="SAM" id="MobiDB-lite"/>
    </source>
</evidence>
<proteinExistence type="inferred from homology"/>
<keyword evidence="8" id="KW-0732">Signal</keyword>
<feature type="signal peptide" evidence="8">
    <location>
        <begin position="1"/>
        <end position="25"/>
    </location>
</feature>
<dbReference type="PANTHER" id="PTHR32060">
    <property type="entry name" value="TAIL-SPECIFIC PROTEASE"/>
    <property type="match status" value="1"/>
</dbReference>
<evidence type="ECO:0000256" key="5">
    <source>
        <dbReference type="RuleBase" id="RU004404"/>
    </source>
</evidence>
<feature type="region of interest" description="Disordered" evidence="7">
    <location>
        <begin position="772"/>
        <end position="791"/>
    </location>
</feature>
<feature type="region of interest" description="Disordered" evidence="7">
    <location>
        <begin position="722"/>
        <end position="749"/>
    </location>
</feature>
<comment type="similarity">
    <text evidence="1 5">Belongs to the peptidase S41A family.</text>
</comment>
<dbReference type="InterPro" id="IPR040573">
    <property type="entry name" value="TSP_N"/>
</dbReference>
<dbReference type="InterPro" id="IPR029045">
    <property type="entry name" value="ClpP/crotonase-like_dom_sf"/>
</dbReference>
<dbReference type="SUPFAM" id="SSF50156">
    <property type="entry name" value="PDZ domain-like"/>
    <property type="match status" value="1"/>
</dbReference>
<dbReference type="InterPro" id="IPR004447">
    <property type="entry name" value="Peptidase_S41A"/>
</dbReference>
<dbReference type="Gene3D" id="3.90.226.10">
    <property type="entry name" value="2-enoyl-CoA Hydratase, Chain A, domain 1"/>
    <property type="match status" value="1"/>
</dbReference>
<organism evidence="10 11">
    <name type="scientific">Prosthecobacter fluviatilis</name>
    <dbReference type="NCBI Taxonomy" id="445931"/>
    <lineage>
        <taxon>Bacteria</taxon>
        <taxon>Pseudomonadati</taxon>
        <taxon>Verrucomicrobiota</taxon>
        <taxon>Verrucomicrobiia</taxon>
        <taxon>Verrucomicrobiales</taxon>
        <taxon>Verrucomicrobiaceae</taxon>
        <taxon>Prosthecobacter</taxon>
    </lineage>
</organism>
<dbReference type="Pfam" id="PF00595">
    <property type="entry name" value="PDZ"/>
    <property type="match status" value="1"/>
</dbReference>
<keyword evidence="11" id="KW-1185">Reference proteome</keyword>
<keyword evidence="3 5" id="KW-0378">Hydrolase</keyword>
<dbReference type="InterPro" id="IPR036034">
    <property type="entry name" value="PDZ_sf"/>
</dbReference>
<dbReference type="SMART" id="SM00228">
    <property type="entry name" value="PDZ"/>
    <property type="match status" value="1"/>
</dbReference>
<feature type="compositionally biased region" description="Low complexity" evidence="7">
    <location>
        <begin position="201"/>
        <end position="220"/>
    </location>
</feature>
<dbReference type="GO" id="GO:0004252">
    <property type="term" value="F:serine-type endopeptidase activity"/>
    <property type="evidence" value="ECO:0007669"/>
    <property type="project" value="UniProtKB-EC"/>
</dbReference>
<comment type="caution">
    <text evidence="10">The sequence shown here is derived from an EMBL/GenBank/DDBJ whole genome shotgun (WGS) entry which is preliminary data.</text>
</comment>
<evidence type="ECO:0000313" key="11">
    <source>
        <dbReference type="Proteomes" id="UP001596052"/>
    </source>
</evidence>
<dbReference type="Pfam" id="PF03572">
    <property type="entry name" value="Peptidase_S41"/>
    <property type="match status" value="1"/>
</dbReference>
<name>A0ABW0KV87_9BACT</name>
<evidence type="ECO:0000256" key="3">
    <source>
        <dbReference type="ARBA" id="ARBA00022801"/>
    </source>
</evidence>
<dbReference type="PANTHER" id="PTHR32060:SF22">
    <property type="entry name" value="CARBOXYL-TERMINAL-PROCESSING PEPTIDASE 3, CHLOROPLASTIC"/>
    <property type="match status" value="1"/>
</dbReference>
<dbReference type="CDD" id="cd06782">
    <property type="entry name" value="cpPDZ_CPP-like"/>
    <property type="match status" value="1"/>
</dbReference>
<feature type="region of interest" description="Disordered" evidence="7">
    <location>
        <begin position="173"/>
        <end position="231"/>
    </location>
</feature>
<feature type="chain" id="PRO_5045456902" evidence="8">
    <location>
        <begin position="26"/>
        <end position="791"/>
    </location>
</feature>
<evidence type="ECO:0000256" key="6">
    <source>
        <dbReference type="SAM" id="Coils"/>
    </source>
</evidence>
<gene>
    <name evidence="10" type="ORF">ACFQDI_21555</name>
</gene>
<evidence type="ECO:0000256" key="4">
    <source>
        <dbReference type="ARBA" id="ARBA00022825"/>
    </source>
</evidence>
<evidence type="ECO:0000256" key="8">
    <source>
        <dbReference type="SAM" id="SignalP"/>
    </source>
</evidence>
<dbReference type="SUPFAM" id="SSF52096">
    <property type="entry name" value="ClpP/crotonase"/>
    <property type="match status" value="1"/>
</dbReference>
<keyword evidence="2 5" id="KW-0645">Protease</keyword>
<dbReference type="RefSeq" id="WP_377170803.1">
    <property type="nucleotide sequence ID" value="NZ_JBHSMQ010000010.1"/>
</dbReference>
<dbReference type="InterPro" id="IPR005151">
    <property type="entry name" value="Tail-specific_protease"/>
</dbReference>
<feature type="compositionally biased region" description="Basic and acidic residues" evidence="7">
    <location>
        <begin position="772"/>
        <end position="782"/>
    </location>
</feature>
<feature type="compositionally biased region" description="Basic and acidic residues" evidence="7">
    <location>
        <begin position="222"/>
        <end position="231"/>
    </location>
</feature>
<feature type="coiled-coil region" evidence="6">
    <location>
        <begin position="665"/>
        <end position="700"/>
    </location>
</feature>
<feature type="compositionally biased region" description="Basic and acidic residues" evidence="7">
    <location>
        <begin position="734"/>
        <end position="746"/>
    </location>
</feature>
<dbReference type="InterPro" id="IPR001478">
    <property type="entry name" value="PDZ"/>
</dbReference>
<dbReference type="CDD" id="cd07560">
    <property type="entry name" value="Peptidase_S41_CPP"/>
    <property type="match status" value="1"/>
</dbReference>
<accession>A0ABW0KV87</accession>
<feature type="domain" description="PDZ" evidence="9">
    <location>
        <begin position="284"/>
        <end position="354"/>
    </location>
</feature>
<feature type="compositionally biased region" description="Basic and acidic residues" evidence="7">
    <location>
        <begin position="173"/>
        <end position="200"/>
    </location>
</feature>
<dbReference type="Gene3D" id="2.30.42.10">
    <property type="match status" value="1"/>
</dbReference>
<keyword evidence="4 5" id="KW-0720">Serine protease</keyword>
<protein>
    <submittedName>
        <fullName evidence="10">Carboxy terminal-processing peptidase</fullName>
        <ecNumber evidence="10">3.4.21.102</ecNumber>
    </submittedName>
</protein>
<dbReference type="NCBIfam" id="TIGR00225">
    <property type="entry name" value="prc"/>
    <property type="match status" value="1"/>
</dbReference>
<dbReference type="EMBL" id="JBHSMQ010000010">
    <property type="protein sequence ID" value="MFC5457468.1"/>
    <property type="molecule type" value="Genomic_DNA"/>
</dbReference>
<dbReference type="Pfam" id="PF11818">
    <property type="entry name" value="DUF3340"/>
    <property type="match status" value="1"/>
</dbReference>
<keyword evidence="6" id="KW-0175">Coiled coil</keyword>
<evidence type="ECO:0000256" key="1">
    <source>
        <dbReference type="ARBA" id="ARBA00009179"/>
    </source>
</evidence>
<sequence>MTRYLLTPVAAAATALALLIPAAKAETNFGQVAMHVAYMLQNHHYSKQDFDDKVSGVMLHNYLNMLDFKHIFFTEQDVASFKDKYETTLDDHVLMRNISPAIEIYDIYKERVKERVDFLKKALESNKFTFDSKRTIEIKRDKAPWPKDKAEQDKLWLDIIEDNLLAERIADETRERDEKKKAEKAAAKKADTAAEVKPEAAPEAGKVPAPQKPAAEAPKIAAKKEKDEKDLTPKERVLKDYTRLLESIDENDTKDVVNFFLSSLATAYDPHTEYMSTDESDNFKIHMQHKLVGIGALLGQKDDGAEIQGIVVGGPADKQGQLKLNDRIIAVAQGDDEFVDVKYLKLQKIVDMIRGEKNTTVRIKIVPADDPSGTRIIAIVRDEVPLKEKLANAELLVTPPDLGKTLKVGWINLSNFYADMENNTVSTSVDVERLLRRLMKEKIDGLVLDLRDNGGGSLDEAIKLTGLFIPAGPVVQAKDWRGSITWRDCENEKPVYDGPMIVLINKASASASEILAAALQDYRRALIVGDKASFGKGTVQTILPVERYMPFFSDKKGAGDLKVTIQKFYRIAGGSTQLKGVESDVPLPSIRDVLDIGESSAENALPYDTIPPRKYPLFRKDAFPVEEINARVKSRIAANPEFQNVVEESRRLKEKIDRNTVSLNLQDREKERLDTEARRDKQTEERAKRVKEVAERIKENGFKTYHLTLDNVDKPDLVPESAFSKEMNSGMRTASKDDDSGSDESKFPYGVEPVKLETIHILRDLLELDHKPTTAAKTEDKAAAAAKPQAQ</sequence>
<dbReference type="InterPro" id="IPR020992">
    <property type="entry name" value="Tail_Prtase_C"/>
</dbReference>
<dbReference type="PROSITE" id="PS50106">
    <property type="entry name" value="PDZ"/>
    <property type="match status" value="1"/>
</dbReference>
<evidence type="ECO:0000313" key="10">
    <source>
        <dbReference type="EMBL" id="MFC5457468.1"/>
    </source>
</evidence>
<reference evidence="11" key="1">
    <citation type="journal article" date="2019" name="Int. J. Syst. Evol. Microbiol.">
        <title>The Global Catalogue of Microorganisms (GCM) 10K type strain sequencing project: providing services to taxonomists for standard genome sequencing and annotation.</title>
        <authorList>
            <consortium name="The Broad Institute Genomics Platform"/>
            <consortium name="The Broad Institute Genome Sequencing Center for Infectious Disease"/>
            <person name="Wu L."/>
            <person name="Ma J."/>
        </authorList>
    </citation>
    <scope>NUCLEOTIDE SEQUENCE [LARGE SCALE GENOMIC DNA]</scope>
    <source>
        <strain evidence="11">CGMCC 4.1469</strain>
    </source>
</reference>
<dbReference type="Pfam" id="PF17804">
    <property type="entry name" value="TSP_NTD"/>
    <property type="match status" value="2"/>
</dbReference>
<evidence type="ECO:0000256" key="2">
    <source>
        <dbReference type="ARBA" id="ARBA00022670"/>
    </source>
</evidence>
<dbReference type="Proteomes" id="UP001596052">
    <property type="component" value="Unassembled WGS sequence"/>
</dbReference>
<evidence type="ECO:0000259" key="9">
    <source>
        <dbReference type="PROSITE" id="PS50106"/>
    </source>
</evidence>
<dbReference type="SMART" id="SM00245">
    <property type="entry name" value="TSPc"/>
    <property type="match status" value="1"/>
</dbReference>
<dbReference type="EC" id="3.4.21.102" evidence="10"/>